<evidence type="ECO:0000256" key="2">
    <source>
        <dbReference type="ARBA" id="ARBA00022801"/>
    </source>
</evidence>
<dbReference type="GO" id="GO:0043138">
    <property type="term" value="F:3'-5' DNA helicase activity"/>
    <property type="evidence" value="ECO:0007669"/>
    <property type="project" value="TreeGrafter"/>
</dbReference>
<evidence type="ECO:0000256" key="3">
    <source>
        <dbReference type="ARBA" id="ARBA00022806"/>
    </source>
</evidence>
<reference evidence="9 10" key="1">
    <citation type="journal article" date="2013" name="Genome Biol.">
        <title>Comparative genomics of the core and accessory genomes of 48 Sinorhizobium strains comprising five genospecies.</title>
        <authorList>
            <person name="Sugawara M."/>
            <person name="Epstein B."/>
            <person name="Badgley B.D."/>
            <person name="Unno T."/>
            <person name="Xu L."/>
            <person name="Reese J."/>
            <person name="Gyaneshwar P."/>
            <person name="Denny R."/>
            <person name="Mudge J."/>
            <person name="Bharti A.K."/>
            <person name="Farmer A.D."/>
            <person name="May G.D."/>
            <person name="Woodward J.E."/>
            <person name="Medigue C."/>
            <person name="Vallenet D."/>
            <person name="Lajus A."/>
            <person name="Rouy Z."/>
            <person name="Martinez-Vaz B."/>
            <person name="Tiffin P."/>
            <person name="Young N.D."/>
            <person name="Sadowsky M.J."/>
        </authorList>
    </citation>
    <scope>NUCLEOTIDE SEQUENCE [LARGE SCALE GENOMIC DNA]</scope>
    <source>
        <strain evidence="9 10">USDA205</strain>
    </source>
</reference>
<dbReference type="PANTHER" id="PTHR11070">
    <property type="entry name" value="UVRD / RECB / PCRA DNA HELICASE FAMILY MEMBER"/>
    <property type="match status" value="1"/>
</dbReference>
<feature type="domain" description="UvrD-like helicase ATP-binding" evidence="8">
    <location>
        <begin position="224"/>
        <end position="713"/>
    </location>
</feature>
<evidence type="ECO:0000256" key="7">
    <source>
        <dbReference type="SAM" id="MobiDB-lite"/>
    </source>
</evidence>
<feature type="compositionally biased region" description="Acidic residues" evidence="7">
    <location>
        <begin position="477"/>
        <end position="489"/>
    </location>
</feature>
<proteinExistence type="predicted"/>
<keyword evidence="4 6" id="KW-0067">ATP-binding</keyword>
<keyword evidence="1 6" id="KW-0547">Nucleotide-binding</keyword>
<dbReference type="InterPro" id="IPR027785">
    <property type="entry name" value="UvrD-like_helicase_C"/>
</dbReference>
<dbReference type="PROSITE" id="PS51198">
    <property type="entry name" value="UVRD_HELICASE_ATP_BIND"/>
    <property type="match status" value="1"/>
</dbReference>
<dbReference type="InterPro" id="IPR014016">
    <property type="entry name" value="UvrD-like_ATP-bd"/>
</dbReference>
<evidence type="ECO:0000256" key="1">
    <source>
        <dbReference type="ARBA" id="ARBA00022741"/>
    </source>
</evidence>
<dbReference type="Gene3D" id="3.40.50.300">
    <property type="entry name" value="P-loop containing nucleotide triphosphate hydrolases"/>
    <property type="match status" value="2"/>
</dbReference>
<evidence type="ECO:0000256" key="5">
    <source>
        <dbReference type="ARBA" id="ARBA00034923"/>
    </source>
</evidence>
<gene>
    <name evidence="9" type="ORF">GHK48_18345</name>
</gene>
<dbReference type="GO" id="GO:0005524">
    <property type="term" value="F:ATP binding"/>
    <property type="evidence" value="ECO:0007669"/>
    <property type="project" value="UniProtKB-UniRule"/>
</dbReference>
<organism evidence="9 10">
    <name type="scientific">Rhizobium fredii</name>
    <name type="common">Sinorhizobium fredii</name>
    <dbReference type="NCBI Taxonomy" id="380"/>
    <lineage>
        <taxon>Bacteria</taxon>
        <taxon>Pseudomonadati</taxon>
        <taxon>Pseudomonadota</taxon>
        <taxon>Alphaproteobacteria</taxon>
        <taxon>Hyphomicrobiales</taxon>
        <taxon>Rhizobiaceae</taxon>
        <taxon>Sinorhizobium/Ensifer group</taxon>
        <taxon>Sinorhizobium</taxon>
    </lineage>
</organism>
<keyword evidence="3 6" id="KW-0347">Helicase</keyword>
<dbReference type="GO" id="GO:0016787">
    <property type="term" value="F:hydrolase activity"/>
    <property type="evidence" value="ECO:0007669"/>
    <property type="project" value="UniProtKB-UniRule"/>
</dbReference>
<protein>
    <recommendedName>
        <fullName evidence="5">DNA 3'-5' helicase II</fullName>
    </recommendedName>
</protein>
<feature type="binding site" evidence="6">
    <location>
        <begin position="245"/>
        <end position="252"/>
    </location>
    <ligand>
        <name>ATP</name>
        <dbReference type="ChEBI" id="CHEBI:30616"/>
    </ligand>
</feature>
<dbReference type="EMBL" id="WISZ01000142">
    <property type="protein sequence ID" value="MQX10176.1"/>
    <property type="molecule type" value="Genomic_DNA"/>
</dbReference>
<accession>A0A844AEU8</accession>
<keyword evidence="2 6" id="KW-0378">Hydrolase</keyword>
<dbReference type="InterPro" id="IPR000212">
    <property type="entry name" value="DNA_helicase_UvrD/REP"/>
</dbReference>
<dbReference type="Pfam" id="PF13538">
    <property type="entry name" value="UvrD_C_2"/>
    <property type="match status" value="1"/>
</dbReference>
<feature type="region of interest" description="Disordered" evidence="7">
    <location>
        <begin position="477"/>
        <end position="496"/>
    </location>
</feature>
<name>A0A844AEU8_RHIFR</name>
<dbReference type="Proteomes" id="UP000466694">
    <property type="component" value="Unassembled WGS sequence"/>
</dbReference>
<dbReference type="SUPFAM" id="SSF52540">
    <property type="entry name" value="P-loop containing nucleoside triphosphate hydrolases"/>
    <property type="match status" value="1"/>
</dbReference>
<evidence type="ECO:0000313" key="10">
    <source>
        <dbReference type="Proteomes" id="UP000466694"/>
    </source>
</evidence>
<dbReference type="PANTHER" id="PTHR11070:SF2">
    <property type="entry name" value="ATP-DEPENDENT DNA HELICASE SRS2"/>
    <property type="match status" value="1"/>
</dbReference>
<dbReference type="RefSeq" id="WP_060563556.1">
    <property type="nucleotide sequence ID" value="NZ_BJNI01000020.1"/>
</dbReference>
<evidence type="ECO:0000313" key="9">
    <source>
        <dbReference type="EMBL" id="MQX10176.1"/>
    </source>
</evidence>
<dbReference type="InterPro" id="IPR027417">
    <property type="entry name" value="P-loop_NTPase"/>
</dbReference>
<dbReference type="GO" id="GO:0003677">
    <property type="term" value="F:DNA binding"/>
    <property type="evidence" value="ECO:0007669"/>
    <property type="project" value="InterPro"/>
</dbReference>
<evidence type="ECO:0000256" key="6">
    <source>
        <dbReference type="PROSITE-ProRule" id="PRU00560"/>
    </source>
</evidence>
<dbReference type="AlphaFoldDB" id="A0A844AEU8"/>
<evidence type="ECO:0000259" key="8">
    <source>
        <dbReference type="PROSITE" id="PS51198"/>
    </source>
</evidence>
<evidence type="ECO:0000256" key="4">
    <source>
        <dbReference type="ARBA" id="ARBA00022840"/>
    </source>
</evidence>
<sequence>MATNYQGNIEQVATETLDVFDAIASSVESQLTEAYSTGPASLASVNTFTSGEAVKLLGEIDEAQRRSLEVLAREPAIARVVARHADGRPVIYYICRETPAASPGEGKRLAGRNSPAGRLASLDVGDEYELRTPKGTQVLEIIEKALLHPLRRNGEWDSRNSVLEGETYGPVTVVSMRDILALQVRQDDDGLLESILADAEKASILIEGIRRSVITKMGLRDQPILDRYQDEIFRLPLNSQLLIIGPPGTGKTTTLIRRLGQKLDREFLDEDERRLADGSRFENGPEHRHSWLMFTPTDLLKQYLKEAFARENIAAPDQKIATWSRFRLELARNRFRILRTSAGGGLFVLKENDLLLQPSIVDNQKDWYEDFSRWQTNEFWAELDGAAELLSKTAATETSRLGTRLGSTVAGARSIGFARAMLGVTGTSAEVERLLEGLKQETDGAIKRSLVLQVNRNRSFLDEFSLFLDSLSSADDDLDDAEGDEEEEIQTPRTRSAAAAAAYTRNLRSQARARFSRRVLGKTSRAGRIAEWIADRTLPDADLRQIGESLQTQTELRKFANPVRRYLNGIPARYRRFRRARQADGLWYTQDPIPLGDVGPLEVDLMLLGTLRGVSELIGDRTIRRTIDEPVYSVLKESQQLFRNQIMVDEATDFSPIQLACMGALGSPMIESFFACGDFNQRITAWGSRSADDMLWAFPQIEVRPIQVTYRHSRQLSHLATEIVRLCSGETVDVALPKNMDNEGVSPVLGVGLSERHNIARWLADRIREIERFTEPLPSVAILVNDEAEVGPLADELQAALSGQNLNVVACYKGQFAGQENDIRVFDVEHIKGLEFEAVFFVGVDSLASLHPTLFDKYLYVGATRAATYLGLTCVGNSLPEKIKSLAADFAYNW</sequence>
<comment type="caution">
    <text evidence="9">The sequence shown here is derived from an EMBL/GenBank/DDBJ whole genome shotgun (WGS) entry which is preliminary data.</text>
</comment>
<dbReference type="GO" id="GO:0000725">
    <property type="term" value="P:recombinational repair"/>
    <property type="evidence" value="ECO:0007669"/>
    <property type="project" value="TreeGrafter"/>
</dbReference>